<reference evidence="3" key="1">
    <citation type="submission" date="2016-10" db="EMBL/GenBank/DDBJ databases">
        <authorList>
            <person name="Varghese N."/>
            <person name="Submissions S."/>
        </authorList>
    </citation>
    <scope>NUCLEOTIDE SEQUENCE [LARGE SCALE GENOMIC DNA]</scope>
    <source>
        <strain evidence="3">DSM 23313</strain>
    </source>
</reference>
<dbReference type="Proteomes" id="UP000243588">
    <property type="component" value="Unassembled WGS sequence"/>
</dbReference>
<dbReference type="RefSeq" id="WP_090405458.1">
    <property type="nucleotide sequence ID" value="NZ_FNDQ01000003.1"/>
</dbReference>
<feature type="chain" id="PRO_5017289179" evidence="1">
    <location>
        <begin position="23"/>
        <end position="336"/>
    </location>
</feature>
<dbReference type="InterPro" id="IPR019861">
    <property type="entry name" value="PorP/SprF_Bacteroidetes"/>
</dbReference>
<dbReference type="NCBIfam" id="TIGR03519">
    <property type="entry name" value="T9SS_PorP_fam"/>
    <property type="match status" value="1"/>
</dbReference>
<gene>
    <name evidence="2" type="ORF">SAMN05421818_10323</name>
</gene>
<dbReference type="AlphaFoldDB" id="A0A1G8BZJ9"/>
<evidence type="ECO:0000313" key="2">
    <source>
        <dbReference type="EMBL" id="SDH38130.1"/>
    </source>
</evidence>
<sequence>MKKIFRKRYLAVALLLSQFGFAQEGLSVYSEYLADNYYLLHPAMAGIKNSTQVRMTMRQQWNDVDDAPKLMTLAASSRLSDNSGVGIIAFNDKNGYHKQTGFKATYAYHISFSESRYDLNQLSFGMSAGFARTTLDESEFGGSFDPTIGGGIEAKDSYFSVDFGAAYHYRNFFSMLTVKNAVSSTQKMYSDAESNNLRKYLLGAGYSFGNTKYGTGWIYEPSAMFQYTEETQEKTMDINMKVYRQFDFGRIWAGVSYRTSLDGADHIENGKTKTERLQYITPLVGGNYKNVMFSYSYSQLTGDVTFSNSGFHQFTVGFNLFPKRISLDCNCPGVKD</sequence>
<dbReference type="Pfam" id="PF11751">
    <property type="entry name" value="PorP_SprF"/>
    <property type="match status" value="1"/>
</dbReference>
<name>A0A1G8BZJ9_9FLAO</name>
<keyword evidence="3" id="KW-1185">Reference proteome</keyword>
<dbReference type="EMBL" id="FNDQ01000003">
    <property type="protein sequence ID" value="SDH38130.1"/>
    <property type="molecule type" value="Genomic_DNA"/>
</dbReference>
<proteinExistence type="predicted"/>
<evidence type="ECO:0000313" key="3">
    <source>
        <dbReference type="Proteomes" id="UP000243588"/>
    </source>
</evidence>
<keyword evidence="1" id="KW-0732">Signal</keyword>
<organism evidence="2 3">
    <name type="scientific">Myroides phaeus</name>
    <dbReference type="NCBI Taxonomy" id="702745"/>
    <lineage>
        <taxon>Bacteria</taxon>
        <taxon>Pseudomonadati</taxon>
        <taxon>Bacteroidota</taxon>
        <taxon>Flavobacteriia</taxon>
        <taxon>Flavobacteriales</taxon>
        <taxon>Flavobacteriaceae</taxon>
        <taxon>Myroides</taxon>
    </lineage>
</organism>
<protein>
    <submittedName>
        <fullName evidence="2">Type IX secretion system membrane protein, PorP/SprF family</fullName>
    </submittedName>
</protein>
<feature type="signal peptide" evidence="1">
    <location>
        <begin position="1"/>
        <end position="22"/>
    </location>
</feature>
<dbReference type="STRING" id="702745.SAMN05421818_10323"/>
<evidence type="ECO:0000256" key="1">
    <source>
        <dbReference type="SAM" id="SignalP"/>
    </source>
</evidence>
<accession>A0A1G8BZJ9</accession>